<gene>
    <name evidence="2" type="ORF">JXQ802_LOCUS54539</name>
    <name evidence="1" type="ORF">PYM288_LOCUS38072</name>
</gene>
<name>A0A816EL59_9BILA</name>
<proteinExistence type="predicted"/>
<evidence type="ECO:0000313" key="3">
    <source>
        <dbReference type="Proteomes" id="UP000663870"/>
    </source>
</evidence>
<dbReference type="AlphaFoldDB" id="A0A816EL59"/>
<accession>A0A816EL59</accession>
<organism evidence="2 3">
    <name type="scientific">Rotaria sordida</name>
    <dbReference type="NCBI Taxonomy" id="392033"/>
    <lineage>
        <taxon>Eukaryota</taxon>
        <taxon>Metazoa</taxon>
        <taxon>Spiralia</taxon>
        <taxon>Gnathifera</taxon>
        <taxon>Rotifera</taxon>
        <taxon>Eurotatoria</taxon>
        <taxon>Bdelloidea</taxon>
        <taxon>Philodinida</taxon>
        <taxon>Philodinidae</taxon>
        <taxon>Rotaria</taxon>
    </lineage>
</organism>
<evidence type="ECO:0000313" key="2">
    <source>
        <dbReference type="EMBL" id="CAF1650735.1"/>
    </source>
</evidence>
<comment type="caution">
    <text evidence="2">The sequence shown here is derived from an EMBL/GenBank/DDBJ whole genome shotgun (WGS) entry which is preliminary data.</text>
</comment>
<dbReference type="EMBL" id="CAJNOL010010606">
    <property type="protein sequence ID" value="CAF1650735.1"/>
    <property type="molecule type" value="Genomic_DNA"/>
</dbReference>
<protein>
    <submittedName>
        <fullName evidence="2">Uncharacterized protein</fullName>
    </submittedName>
</protein>
<keyword evidence="3" id="KW-1185">Reference proteome</keyword>
<dbReference type="Proteomes" id="UP000663870">
    <property type="component" value="Unassembled WGS sequence"/>
</dbReference>
<evidence type="ECO:0000313" key="1">
    <source>
        <dbReference type="EMBL" id="CAF1488308.1"/>
    </source>
</evidence>
<reference evidence="2" key="1">
    <citation type="submission" date="2021-02" db="EMBL/GenBank/DDBJ databases">
        <authorList>
            <person name="Nowell W R."/>
        </authorList>
    </citation>
    <scope>NUCLEOTIDE SEQUENCE</scope>
</reference>
<sequence>MGTAAILPNFKASDGFNSNSLFRIHSIQV</sequence>
<dbReference type="EMBL" id="CAJNOH010008878">
    <property type="protein sequence ID" value="CAF1488308.1"/>
    <property type="molecule type" value="Genomic_DNA"/>
</dbReference>
<dbReference type="Proteomes" id="UP000663854">
    <property type="component" value="Unassembled WGS sequence"/>
</dbReference>